<protein>
    <submittedName>
        <fullName evidence="1">Uncharacterized protein</fullName>
    </submittedName>
</protein>
<gene>
    <name evidence="1" type="ORF">UFOVP274_47</name>
</gene>
<organism evidence="1">
    <name type="scientific">uncultured Caudovirales phage</name>
    <dbReference type="NCBI Taxonomy" id="2100421"/>
    <lineage>
        <taxon>Viruses</taxon>
        <taxon>Duplodnaviria</taxon>
        <taxon>Heunggongvirae</taxon>
        <taxon>Uroviricota</taxon>
        <taxon>Caudoviricetes</taxon>
        <taxon>Peduoviridae</taxon>
        <taxon>Maltschvirus</taxon>
        <taxon>Maltschvirus maltsch</taxon>
    </lineage>
</organism>
<evidence type="ECO:0000313" key="1">
    <source>
        <dbReference type="EMBL" id="CAB4134701.1"/>
    </source>
</evidence>
<sequence length="56" mass="6374">MKICADTGHKGPIREATVPIKRKNQYGWHVLHICESCNNRRVARLKELKEMANGTA</sequence>
<accession>A0A6J5LKG3</accession>
<dbReference type="EMBL" id="LR796296">
    <property type="protein sequence ID" value="CAB4134701.1"/>
    <property type="molecule type" value="Genomic_DNA"/>
</dbReference>
<reference evidence="1" key="1">
    <citation type="submission" date="2020-04" db="EMBL/GenBank/DDBJ databases">
        <authorList>
            <person name="Chiriac C."/>
            <person name="Salcher M."/>
            <person name="Ghai R."/>
            <person name="Kavagutti S V."/>
        </authorList>
    </citation>
    <scope>NUCLEOTIDE SEQUENCE</scope>
</reference>
<name>A0A6J5LKG3_9CAUD</name>
<proteinExistence type="predicted"/>